<comment type="caution">
    <text evidence="3">The sequence shown here is derived from an EMBL/GenBank/DDBJ whole genome shotgun (WGS) entry which is preliminary data.</text>
</comment>
<keyword evidence="1" id="KW-1133">Transmembrane helix</keyword>
<protein>
    <recommendedName>
        <fullName evidence="2">Fibronectin type-III domain-containing protein</fullName>
    </recommendedName>
</protein>
<accession>A0A1F6C6F8</accession>
<evidence type="ECO:0000313" key="3">
    <source>
        <dbReference type="EMBL" id="OGG44517.1"/>
    </source>
</evidence>
<evidence type="ECO:0000313" key="4">
    <source>
        <dbReference type="Proteomes" id="UP000178249"/>
    </source>
</evidence>
<dbReference type="SMART" id="SM00060">
    <property type="entry name" value="FN3"/>
    <property type="match status" value="3"/>
</dbReference>
<feature type="domain" description="Fibronectin type-III" evidence="2">
    <location>
        <begin position="45"/>
        <end position="156"/>
    </location>
</feature>
<dbReference type="Proteomes" id="UP000178249">
    <property type="component" value="Unassembled WGS sequence"/>
</dbReference>
<feature type="domain" description="Fibronectin type-III" evidence="2">
    <location>
        <begin position="160"/>
        <end position="258"/>
    </location>
</feature>
<keyword evidence="1" id="KW-0812">Transmembrane</keyword>
<keyword evidence="1" id="KW-0472">Membrane</keyword>
<evidence type="ECO:0000259" key="2">
    <source>
        <dbReference type="PROSITE" id="PS50853"/>
    </source>
</evidence>
<proteinExistence type="predicted"/>
<evidence type="ECO:0000256" key="1">
    <source>
        <dbReference type="SAM" id="Phobius"/>
    </source>
</evidence>
<dbReference type="SUPFAM" id="SSF49265">
    <property type="entry name" value="Fibronectin type III"/>
    <property type="match status" value="1"/>
</dbReference>
<reference evidence="3 4" key="1">
    <citation type="journal article" date="2016" name="Nat. Commun.">
        <title>Thousands of microbial genomes shed light on interconnected biogeochemical processes in an aquifer system.</title>
        <authorList>
            <person name="Anantharaman K."/>
            <person name="Brown C.T."/>
            <person name="Hug L.A."/>
            <person name="Sharon I."/>
            <person name="Castelle C.J."/>
            <person name="Probst A.J."/>
            <person name="Thomas B.C."/>
            <person name="Singh A."/>
            <person name="Wilkins M.J."/>
            <person name="Karaoz U."/>
            <person name="Brodie E.L."/>
            <person name="Williams K.H."/>
            <person name="Hubbard S.S."/>
            <person name="Banfield J.F."/>
        </authorList>
    </citation>
    <scope>NUCLEOTIDE SEQUENCE [LARGE SCALE GENOMIC DNA]</scope>
</reference>
<dbReference type="InterPro" id="IPR013783">
    <property type="entry name" value="Ig-like_fold"/>
</dbReference>
<sequence>MNKDLIMGIFGILVVVILIGGGAYLYNASVDQATSTPSGVVTTPPPTPTVSQAKIPTVSTDGTHTVVSNAGALVTGKVTPNGAQTSYWYEYGKTNALGTQTSPQSVGSGWIAIPTPAYIAGLSATTAYYFRLSAQNAFGKVSGETFTFATNTTPPPPGTLPTVSTDAATDVSRTTADLNGRVNPNNASTLYWFEYGEGDDLGRITPLQSVGSGNTSLAASVSLSDLKPLTKYYFRVNSQNAYGTVNGSIKNFTTTGPAAAGIPKTDTTNATTIATSSVKFNAQVNPNGAATGYWFEYGVDAQLDTIMDSTTKANIAGTGTADVAVSTNVTGLTRNTRYYYRVIAENIHGLTRGDIVTFKTNN</sequence>
<organism evidence="3 4">
    <name type="scientific">Candidatus Kaiserbacteria bacterium RIFCSPHIGHO2_01_FULL_48_10</name>
    <dbReference type="NCBI Taxonomy" id="1798476"/>
    <lineage>
        <taxon>Bacteria</taxon>
        <taxon>Candidatus Kaiseribacteriota</taxon>
    </lineage>
</organism>
<dbReference type="PROSITE" id="PS50853">
    <property type="entry name" value="FN3"/>
    <property type="match status" value="2"/>
</dbReference>
<dbReference type="Gene3D" id="2.60.40.10">
    <property type="entry name" value="Immunoglobulins"/>
    <property type="match status" value="2"/>
</dbReference>
<dbReference type="EMBL" id="MFKP01000007">
    <property type="protein sequence ID" value="OGG44517.1"/>
    <property type="molecule type" value="Genomic_DNA"/>
</dbReference>
<dbReference type="AlphaFoldDB" id="A0A1F6C6F8"/>
<dbReference type="InterPro" id="IPR003961">
    <property type="entry name" value="FN3_dom"/>
</dbReference>
<feature type="transmembrane region" description="Helical" evidence="1">
    <location>
        <begin position="5"/>
        <end position="26"/>
    </location>
</feature>
<name>A0A1F6C6F8_9BACT</name>
<dbReference type="InterPro" id="IPR036116">
    <property type="entry name" value="FN3_sf"/>
</dbReference>
<gene>
    <name evidence="3" type="ORF">A2841_02910</name>
</gene>